<dbReference type="PANTHER" id="PTHR23504">
    <property type="entry name" value="MAJOR FACILITATOR SUPERFAMILY DOMAIN-CONTAINING PROTEIN 10"/>
    <property type="match status" value="1"/>
</dbReference>
<comment type="caution">
    <text evidence="8">The sequence shown here is derived from an EMBL/GenBank/DDBJ whole genome shotgun (WGS) entry which is preliminary data.</text>
</comment>
<feature type="transmembrane region" description="Helical" evidence="7">
    <location>
        <begin position="123"/>
        <end position="141"/>
    </location>
</feature>
<evidence type="ECO:0000256" key="6">
    <source>
        <dbReference type="SAM" id="MobiDB-lite"/>
    </source>
</evidence>
<feature type="transmembrane region" description="Helical" evidence="7">
    <location>
        <begin position="557"/>
        <end position="580"/>
    </location>
</feature>
<evidence type="ECO:0000256" key="4">
    <source>
        <dbReference type="ARBA" id="ARBA00022989"/>
    </source>
</evidence>
<dbReference type="AlphaFoldDB" id="A0A8H7LVF0"/>
<keyword evidence="4 7" id="KW-1133">Transmembrane helix</keyword>
<name>A0A8H7LVF0_9AGAM</name>
<dbReference type="EMBL" id="JACYCD010000049">
    <property type="protein sequence ID" value="KAF8707949.1"/>
    <property type="molecule type" value="Genomic_DNA"/>
</dbReference>
<organism evidence="8 9">
    <name type="scientific">Rhizoctonia solani</name>
    <dbReference type="NCBI Taxonomy" id="456999"/>
    <lineage>
        <taxon>Eukaryota</taxon>
        <taxon>Fungi</taxon>
        <taxon>Dikarya</taxon>
        <taxon>Basidiomycota</taxon>
        <taxon>Agaricomycotina</taxon>
        <taxon>Agaricomycetes</taxon>
        <taxon>Cantharellales</taxon>
        <taxon>Ceratobasidiaceae</taxon>
        <taxon>Rhizoctonia</taxon>
    </lineage>
</organism>
<feature type="transmembrane region" description="Helical" evidence="7">
    <location>
        <begin position="180"/>
        <end position="202"/>
    </location>
</feature>
<feature type="transmembrane region" description="Helical" evidence="7">
    <location>
        <begin position="432"/>
        <end position="451"/>
    </location>
</feature>
<dbReference type="InterPro" id="IPR036259">
    <property type="entry name" value="MFS_trans_sf"/>
</dbReference>
<protein>
    <submittedName>
        <fullName evidence="8">MFS general substrate transporter</fullName>
    </submittedName>
</protein>
<dbReference type="Gene3D" id="1.20.1250.20">
    <property type="entry name" value="MFS general substrate transporter like domains"/>
    <property type="match status" value="1"/>
</dbReference>
<evidence type="ECO:0000256" key="1">
    <source>
        <dbReference type="ARBA" id="ARBA00004141"/>
    </source>
</evidence>
<dbReference type="Proteomes" id="UP000602905">
    <property type="component" value="Unassembled WGS sequence"/>
</dbReference>
<evidence type="ECO:0000313" key="9">
    <source>
        <dbReference type="Proteomes" id="UP000602905"/>
    </source>
</evidence>
<evidence type="ECO:0000256" key="5">
    <source>
        <dbReference type="ARBA" id="ARBA00023136"/>
    </source>
</evidence>
<keyword evidence="5 7" id="KW-0472">Membrane</keyword>
<feature type="transmembrane region" description="Helical" evidence="7">
    <location>
        <begin position="299"/>
        <end position="325"/>
    </location>
</feature>
<dbReference type="PRINTS" id="PR01035">
    <property type="entry name" value="TCRTETA"/>
</dbReference>
<dbReference type="Pfam" id="PF07690">
    <property type="entry name" value="MFS_1"/>
    <property type="match status" value="1"/>
</dbReference>
<feature type="transmembrane region" description="Helical" evidence="7">
    <location>
        <begin position="147"/>
        <end position="168"/>
    </location>
</feature>
<feature type="transmembrane region" description="Helical" evidence="7">
    <location>
        <begin position="52"/>
        <end position="70"/>
    </location>
</feature>
<evidence type="ECO:0000256" key="3">
    <source>
        <dbReference type="ARBA" id="ARBA00022692"/>
    </source>
</evidence>
<reference evidence="8" key="1">
    <citation type="submission" date="2020-09" db="EMBL/GenBank/DDBJ databases">
        <title>Comparative genome analyses of four rice-infecting Rhizoctonia solani isolates reveal extensive enrichment of homogalacturonan modification genes.</title>
        <authorList>
            <person name="Lee D.-Y."/>
            <person name="Jeon J."/>
            <person name="Kim K.-T."/>
            <person name="Cheong K."/>
            <person name="Song H."/>
            <person name="Choi G."/>
            <person name="Ko J."/>
            <person name="Opiyo S.O."/>
            <person name="Zuo S."/>
            <person name="Madhav S."/>
            <person name="Lee Y.-H."/>
            <person name="Wang G.-L."/>
        </authorList>
    </citation>
    <scope>NUCLEOTIDE SEQUENCE</scope>
    <source>
        <strain evidence="8">AG1-IA WGL</strain>
    </source>
</reference>
<comment type="subcellular location">
    <subcellularLocation>
        <location evidence="1">Membrane</location>
        <topology evidence="1">Multi-pass membrane protein</topology>
    </subcellularLocation>
</comment>
<dbReference type="PANTHER" id="PTHR23504:SF15">
    <property type="entry name" value="MAJOR FACILITATOR SUPERFAMILY (MFS) PROFILE DOMAIN-CONTAINING PROTEIN"/>
    <property type="match status" value="1"/>
</dbReference>
<dbReference type="GO" id="GO:0016020">
    <property type="term" value="C:membrane"/>
    <property type="evidence" value="ECO:0007669"/>
    <property type="project" value="UniProtKB-SubCell"/>
</dbReference>
<feature type="transmembrane region" description="Helical" evidence="7">
    <location>
        <begin position="90"/>
        <end position="111"/>
    </location>
</feature>
<keyword evidence="3 7" id="KW-0812">Transmembrane</keyword>
<gene>
    <name evidence="8" type="ORF">RHS03_03946</name>
</gene>
<dbReference type="InterPro" id="IPR001958">
    <property type="entry name" value="Tet-R_TetA/multi-R_MdtG-like"/>
</dbReference>
<dbReference type="GO" id="GO:0022857">
    <property type="term" value="F:transmembrane transporter activity"/>
    <property type="evidence" value="ECO:0007669"/>
    <property type="project" value="InterPro"/>
</dbReference>
<dbReference type="InterPro" id="IPR011701">
    <property type="entry name" value="MFS"/>
</dbReference>
<dbReference type="SUPFAM" id="SSF103473">
    <property type="entry name" value="MFS general substrate transporter"/>
    <property type="match status" value="1"/>
</dbReference>
<feature type="region of interest" description="Disordered" evidence="6">
    <location>
        <begin position="21"/>
        <end position="43"/>
    </location>
</feature>
<feature type="non-terminal residue" evidence="8">
    <location>
        <position position="602"/>
    </location>
</feature>
<dbReference type="OrthoDB" id="419616at2759"/>
<keyword evidence="2" id="KW-0813">Transport</keyword>
<feature type="transmembrane region" description="Helical" evidence="7">
    <location>
        <begin position="401"/>
        <end position="420"/>
    </location>
</feature>
<evidence type="ECO:0000256" key="7">
    <source>
        <dbReference type="SAM" id="Phobius"/>
    </source>
</evidence>
<proteinExistence type="predicted"/>
<evidence type="ECO:0000313" key="8">
    <source>
        <dbReference type="EMBL" id="KAF8707949.1"/>
    </source>
</evidence>
<feature type="transmembrane region" description="Helical" evidence="7">
    <location>
        <begin position="222"/>
        <end position="244"/>
    </location>
</feature>
<evidence type="ECO:0000256" key="2">
    <source>
        <dbReference type="ARBA" id="ARBA00022448"/>
    </source>
</evidence>
<sequence>MPGGPVAAQLDEQPLIVEHDTREDGNQPVLPGNGTSTPVSKPERTPLPWKPLIVLTALNAVCPLAFELVYPFVNSMIVEIGVTDDPERVGFYSGLIESVFSVMSLIMIIPCGYVSDHVGRKPVVLLGLGGLSISIMSFGLSKSLAGMIMSRCIGGALGASWAAIKVMVGEMTDRSNQDTAFSMMNVSYRLGQIIGLPLGGLLAHPERRWKAFQTPFWNEYPFLLPCLVGAGFSLISVLFGILFIEETLPSKVKSRRKVKRSPYSSGSSTLPTKQTTPLLVNETELETNRASKKPTWRTVMTPSILSLVINNACMCVASEMLFSVYPLFAFTPIASGGLGMSEGQIGTQMSIRAVVHILIMVVYSKVNRALGTVRLYKVGPPPPVNFAPFDNENDFMIVNKVTMAFWSLVVLGFPFLHWVASLTGIKSIVFNTAQFIFFLAWSVCGFAWVCMGTMVNDASPSAEALSLINGTFLSNLSRPWGGETLLVSRLDYVRSSPPPLPHFTRPLVPHSSPKGCIQPNRRISQISIVLPQAISPALANSLFAVSVDKHLLGGNLVWVLLFVFRSVLIKADWIACLAFLHSLTLREHEDDWRTKQQDEHDD</sequence>
<accession>A0A8H7LVF0</accession>